<feature type="transmembrane region" description="Helical" evidence="7">
    <location>
        <begin position="162"/>
        <end position="181"/>
    </location>
</feature>
<evidence type="ECO:0000256" key="3">
    <source>
        <dbReference type="ARBA" id="ARBA00022475"/>
    </source>
</evidence>
<evidence type="ECO:0000313" key="9">
    <source>
        <dbReference type="EMBL" id="ATW25212.1"/>
    </source>
</evidence>
<accession>A0A3G1KRU9</accession>
<comment type="subcellular location">
    <subcellularLocation>
        <location evidence="1">Cell membrane</location>
        <topology evidence="1">Multi-pass membrane protein</topology>
    </subcellularLocation>
</comment>
<evidence type="ECO:0000256" key="2">
    <source>
        <dbReference type="ARBA" id="ARBA00007362"/>
    </source>
</evidence>
<sequence>MNEELTVLQQPNKVDSGQALAYTLLFLTAFSWGLSTVLSKVCISALPPGHILMVRAAIATLILFLASPRKILKMGREDLKTGLLLGLIVFFAYYLGIASLKYTSASKAGFLMALNVLFVPAAEAVLKKRLPSKWVVTSVLISLVGLKFISGINGGSFNFGDLLAFFCAVAYSVYTICLDRFGRDKDDYVLSFIQVAVLAVAAFCGAFFLEGFHLGAVQANLLPLLVMGVFGTGAATLFQTKAQKTASPESVGIILLADPICTLVLAAVFLHETILFSGLIGGGLIVLSCIIAIVKKV</sequence>
<dbReference type="Pfam" id="PF00892">
    <property type="entry name" value="EamA"/>
    <property type="match status" value="2"/>
</dbReference>
<feature type="transmembrane region" description="Helical" evidence="7">
    <location>
        <begin position="188"/>
        <end position="209"/>
    </location>
</feature>
<feature type="transmembrane region" description="Helical" evidence="7">
    <location>
        <begin position="20"/>
        <end position="38"/>
    </location>
</feature>
<keyword evidence="3" id="KW-1003">Cell membrane</keyword>
<dbReference type="EMBL" id="CP017634">
    <property type="protein sequence ID" value="ATW25212.1"/>
    <property type="molecule type" value="Genomic_DNA"/>
</dbReference>
<feature type="transmembrane region" description="Helical" evidence="7">
    <location>
        <begin position="221"/>
        <end position="238"/>
    </location>
</feature>
<dbReference type="PANTHER" id="PTHR42920:SF5">
    <property type="entry name" value="EAMA DOMAIN-CONTAINING PROTEIN"/>
    <property type="match status" value="1"/>
</dbReference>
<dbReference type="KEGG" id="fwa:DCMF_10930"/>
<feature type="transmembrane region" description="Helical" evidence="7">
    <location>
        <begin position="250"/>
        <end position="268"/>
    </location>
</feature>
<dbReference type="Proteomes" id="UP000323521">
    <property type="component" value="Chromosome"/>
</dbReference>
<feature type="domain" description="EamA" evidence="8">
    <location>
        <begin position="159"/>
        <end position="292"/>
    </location>
</feature>
<dbReference type="InterPro" id="IPR037185">
    <property type="entry name" value="EmrE-like"/>
</dbReference>
<keyword evidence="5 7" id="KW-1133">Transmembrane helix</keyword>
<evidence type="ECO:0000259" key="8">
    <source>
        <dbReference type="Pfam" id="PF00892"/>
    </source>
</evidence>
<organism evidence="9 10">
    <name type="scientific">Formimonas warabiya</name>
    <dbReference type="NCBI Taxonomy" id="1761012"/>
    <lineage>
        <taxon>Bacteria</taxon>
        <taxon>Bacillati</taxon>
        <taxon>Bacillota</taxon>
        <taxon>Clostridia</taxon>
        <taxon>Eubacteriales</taxon>
        <taxon>Peptococcaceae</taxon>
        <taxon>Candidatus Formimonas</taxon>
    </lineage>
</organism>
<dbReference type="SUPFAM" id="SSF103481">
    <property type="entry name" value="Multidrug resistance efflux transporter EmrE"/>
    <property type="match status" value="2"/>
</dbReference>
<evidence type="ECO:0000256" key="4">
    <source>
        <dbReference type="ARBA" id="ARBA00022692"/>
    </source>
</evidence>
<protein>
    <recommendedName>
        <fullName evidence="8">EamA domain-containing protein</fullName>
    </recommendedName>
</protein>
<feature type="transmembrane region" description="Helical" evidence="7">
    <location>
        <begin position="133"/>
        <end position="150"/>
    </location>
</feature>
<dbReference type="GO" id="GO:0005886">
    <property type="term" value="C:plasma membrane"/>
    <property type="evidence" value="ECO:0007669"/>
    <property type="project" value="UniProtKB-SubCell"/>
</dbReference>
<dbReference type="OrthoDB" id="9804865at2"/>
<evidence type="ECO:0000256" key="7">
    <source>
        <dbReference type="SAM" id="Phobius"/>
    </source>
</evidence>
<keyword evidence="6 7" id="KW-0472">Membrane</keyword>
<feature type="transmembrane region" description="Helical" evidence="7">
    <location>
        <begin position="108"/>
        <end position="126"/>
    </location>
</feature>
<keyword evidence="4 7" id="KW-0812">Transmembrane</keyword>
<feature type="transmembrane region" description="Helical" evidence="7">
    <location>
        <begin position="274"/>
        <end position="294"/>
    </location>
</feature>
<dbReference type="InterPro" id="IPR051258">
    <property type="entry name" value="Diverse_Substrate_Transporter"/>
</dbReference>
<feature type="domain" description="EamA" evidence="8">
    <location>
        <begin position="21"/>
        <end position="150"/>
    </location>
</feature>
<dbReference type="RefSeq" id="WP_148134470.1">
    <property type="nucleotide sequence ID" value="NZ_CP017634.1"/>
</dbReference>
<comment type="similarity">
    <text evidence="2">Belongs to the EamA transporter family.</text>
</comment>
<feature type="transmembrane region" description="Helical" evidence="7">
    <location>
        <begin position="79"/>
        <end position="96"/>
    </location>
</feature>
<gene>
    <name evidence="9" type="ORF">DCMF_10930</name>
</gene>
<name>A0A3G1KRU9_FORW1</name>
<proteinExistence type="inferred from homology"/>
<dbReference type="InterPro" id="IPR000620">
    <property type="entry name" value="EamA_dom"/>
</dbReference>
<evidence type="ECO:0000256" key="6">
    <source>
        <dbReference type="ARBA" id="ARBA00023136"/>
    </source>
</evidence>
<dbReference type="PANTHER" id="PTHR42920">
    <property type="entry name" value="OS03G0707200 PROTEIN-RELATED"/>
    <property type="match status" value="1"/>
</dbReference>
<dbReference type="AlphaFoldDB" id="A0A3G1KRU9"/>
<feature type="transmembrane region" description="Helical" evidence="7">
    <location>
        <begin position="50"/>
        <end position="67"/>
    </location>
</feature>
<evidence type="ECO:0000256" key="5">
    <source>
        <dbReference type="ARBA" id="ARBA00022989"/>
    </source>
</evidence>
<evidence type="ECO:0000256" key="1">
    <source>
        <dbReference type="ARBA" id="ARBA00004651"/>
    </source>
</evidence>
<evidence type="ECO:0000313" key="10">
    <source>
        <dbReference type="Proteomes" id="UP000323521"/>
    </source>
</evidence>
<keyword evidence="10" id="KW-1185">Reference proteome</keyword>
<reference evidence="9 10" key="1">
    <citation type="submission" date="2016-10" db="EMBL/GenBank/DDBJ databases">
        <title>Complete Genome Sequence of Peptococcaceae strain DCMF.</title>
        <authorList>
            <person name="Edwards R.J."/>
            <person name="Holland S.I."/>
            <person name="Deshpande N.P."/>
            <person name="Wong Y.K."/>
            <person name="Ertan H."/>
            <person name="Manefield M."/>
            <person name="Russell T.L."/>
            <person name="Lee M.J."/>
        </authorList>
    </citation>
    <scope>NUCLEOTIDE SEQUENCE [LARGE SCALE GENOMIC DNA]</scope>
    <source>
        <strain evidence="9 10">DCMF</strain>
    </source>
</reference>